<sequence>MSGVGQGLPPCFLPPEFVQARAFPFCPQGLPPPPLLASSAISTLYPTSIPTSSNTPSSSLRSLVHLIQPLVPPHPTPPCSLSFLATASFGPYPMPMRYLHPSSSFISPISFFGVTSLFPLLVRVRSSVLPYSPVSTQRH</sequence>
<name>A0ACB7J7Y8_PLECO</name>
<accession>A0ACB7J7Y8</accession>
<protein>
    <submittedName>
        <fullName evidence="1">Uncharacterized protein</fullName>
    </submittedName>
</protein>
<evidence type="ECO:0000313" key="1">
    <source>
        <dbReference type="EMBL" id="KAG9226702.1"/>
    </source>
</evidence>
<reference evidence="1 2" key="1">
    <citation type="journal article" date="2021" name="Appl. Environ. Microbiol.">
        <title>Genetic linkage and physical mapping for an oyster mushroom Pleurotus cornucopiae and QTL analysis for the trait cap color.</title>
        <authorList>
            <person name="Zhang Y."/>
            <person name="Gao W."/>
            <person name="Sonnenberg A."/>
            <person name="Chen Q."/>
            <person name="Zhang J."/>
            <person name="Huang C."/>
        </authorList>
    </citation>
    <scope>NUCLEOTIDE SEQUENCE [LARGE SCALE GENOMIC DNA]</scope>
    <source>
        <strain evidence="1">CCMSSC00406</strain>
    </source>
</reference>
<dbReference type="EMBL" id="WQMT02000002">
    <property type="protein sequence ID" value="KAG9226702.1"/>
    <property type="molecule type" value="Genomic_DNA"/>
</dbReference>
<organism evidence="1 2">
    <name type="scientific">Pleurotus cornucopiae</name>
    <name type="common">Cornucopia mushroom</name>
    <dbReference type="NCBI Taxonomy" id="5321"/>
    <lineage>
        <taxon>Eukaryota</taxon>
        <taxon>Fungi</taxon>
        <taxon>Dikarya</taxon>
        <taxon>Basidiomycota</taxon>
        <taxon>Agaricomycotina</taxon>
        <taxon>Agaricomycetes</taxon>
        <taxon>Agaricomycetidae</taxon>
        <taxon>Agaricales</taxon>
        <taxon>Pleurotineae</taxon>
        <taxon>Pleurotaceae</taxon>
        <taxon>Pleurotus</taxon>
    </lineage>
</organism>
<evidence type="ECO:0000313" key="2">
    <source>
        <dbReference type="Proteomes" id="UP000824881"/>
    </source>
</evidence>
<gene>
    <name evidence="1" type="ORF">CCMSSC00406_0006073</name>
</gene>
<proteinExistence type="predicted"/>
<dbReference type="Proteomes" id="UP000824881">
    <property type="component" value="Unassembled WGS sequence"/>
</dbReference>
<keyword evidence="2" id="KW-1185">Reference proteome</keyword>
<comment type="caution">
    <text evidence="1">The sequence shown here is derived from an EMBL/GenBank/DDBJ whole genome shotgun (WGS) entry which is preliminary data.</text>
</comment>